<proteinExistence type="predicted"/>
<feature type="chain" id="PRO_5012832951" description="DUF4426 domain-containing protein" evidence="1">
    <location>
        <begin position="20"/>
        <end position="150"/>
    </location>
</feature>
<evidence type="ECO:0000259" key="2">
    <source>
        <dbReference type="Pfam" id="PF14467"/>
    </source>
</evidence>
<sequence length="150" mass="17021">MAKRLLALALLLASPLAHALPDENQGITEFDNYRVHYSVIPSTFLEKKVAREYDLTRSRSVGLLNVAVHKTSGDDAPKPITAQVKGTFTNEARQTKELSFRRVQEGDAVYYLAQFQYRQGELLIFELEPAPYGDAKTLPVRFSRELYDDE</sequence>
<dbReference type="RefSeq" id="WP_095616418.1">
    <property type="nucleotide sequence ID" value="NZ_NSKD01000001.1"/>
</dbReference>
<name>A0A2A2FC62_9GAMM</name>
<accession>A0A2A2FC62</accession>
<dbReference type="EMBL" id="NSKD01000001">
    <property type="protein sequence ID" value="PAU82324.1"/>
    <property type="molecule type" value="Genomic_DNA"/>
</dbReference>
<dbReference type="Gene3D" id="2.60.40.3340">
    <property type="entry name" value="Domain of unknown function DUF4426"/>
    <property type="match status" value="1"/>
</dbReference>
<feature type="domain" description="DUF4426" evidence="2">
    <location>
        <begin position="29"/>
        <end position="149"/>
    </location>
</feature>
<dbReference type="Proteomes" id="UP000218896">
    <property type="component" value="Unassembled WGS sequence"/>
</dbReference>
<dbReference type="OrthoDB" id="8563353at2"/>
<gene>
    <name evidence="3" type="ORF">CK501_04030</name>
</gene>
<keyword evidence="4" id="KW-1185">Reference proteome</keyword>
<feature type="signal peptide" evidence="1">
    <location>
        <begin position="1"/>
        <end position="19"/>
    </location>
</feature>
<dbReference type="InterPro" id="IPR025218">
    <property type="entry name" value="DUF4426"/>
</dbReference>
<protein>
    <recommendedName>
        <fullName evidence="2">DUF4426 domain-containing protein</fullName>
    </recommendedName>
</protein>
<dbReference type="Pfam" id="PF14467">
    <property type="entry name" value="DUF4426"/>
    <property type="match status" value="1"/>
</dbReference>
<evidence type="ECO:0000256" key="1">
    <source>
        <dbReference type="SAM" id="SignalP"/>
    </source>
</evidence>
<organism evidence="3 4">
    <name type="scientific">Halovibrio salipaludis</name>
    <dbReference type="NCBI Taxonomy" id="2032626"/>
    <lineage>
        <taxon>Bacteria</taxon>
        <taxon>Pseudomonadati</taxon>
        <taxon>Pseudomonadota</taxon>
        <taxon>Gammaproteobacteria</taxon>
        <taxon>Oceanospirillales</taxon>
        <taxon>Halomonadaceae</taxon>
        <taxon>Halovibrio</taxon>
    </lineage>
</organism>
<dbReference type="AlphaFoldDB" id="A0A2A2FC62"/>
<evidence type="ECO:0000313" key="3">
    <source>
        <dbReference type="EMBL" id="PAU82324.1"/>
    </source>
</evidence>
<reference evidence="3 4" key="1">
    <citation type="submission" date="2017-08" db="EMBL/GenBank/DDBJ databases">
        <title>Halovibrio sewagensis sp. nov., isolated from wastewater of high salinity.</title>
        <authorList>
            <person name="Dong X."/>
            <person name="Zhang G."/>
        </authorList>
    </citation>
    <scope>NUCLEOTIDE SEQUENCE [LARGE SCALE GENOMIC DNA]</scope>
    <source>
        <strain evidence="3 4">YL5-2</strain>
    </source>
</reference>
<evidence type="ECO:0000313" key="4">
    <source>
        <dbReference type="Proteomes" id="UP000218896"/>
    </source>
</evidence>
<keyword evidence="1" id="KW-0732">Signal</keyword>
<comment type="caution">
    <text evidence="3">The sequence shown here is derived from an EMBL/GenBank/DDBJ whole genome shotgun (WGS) entry which is preliminary data.</text>
</comment>